<name>A0A6J6WNB2_9ZZZZ</name>
<dbReference type="InterPro" id="IPR014755">
    <property type="entry name" value="Cu-Rt/internalin_Ig-like"/>
</dbReference>
<reference evidence="7" key="1">
    <citation type="submission" date="2020-05" db="EMBL/GenBank/DDBJ databases">
        <authorList>
            <person name="Chiriac C."/>
            <person name="Salcher M."/>
            <person name="Ghai R."/>
            <person name="Kavagutti S V."/>
        </authorList>
    </citation>
    <scope>NUCLEOTIDE SEQUENCE</scope>
</reference>
<gene>
    <name evidence="7" type="ORF">UFOPK2967_00559</name>
    <name evidence="8" type="ORF">UFOPK3587_00632</name>
    <name evidence="9" type="ORF">UFOPK3984_00744</name>
    <name evidence="10" type="ORF">UFOPK4114_00742</name>
</gene>
<dbReference type="PANTHER" id="PTHR34820">
    <property type="entry name" value="INNER MEMBRANE PROTEIN YEBZ"/>
    <property type="match status" value="1"/>
</dbReference>
<accession>A0A6J6WNB2</accession>
<evidence type="ECO:0000313" key="10">
    <source>
        <dbReference type="EMBL" id="CAB5019158.1"/>
    </source>
</evidence>
<comment type="subcellular location">
    <subcellularLocation>
        <location evidence="1">Cell envelope</location>
    </subcellularLocation>
</comment>
<evidence type="ECO:0000256" key="4">
    <source>
        <dbReference type="ARBA" id="ARBA00023008"/>
    </source>
</evidence>
<dbReference type="EMBL" id="CAFBPP010000028">
    <property type="protein sequence ID" value="CAB5019158.1"/>
    <property type="molecule type" value="Genomic_DNA"/>
</dbReference>
<evidence type="ECO:0000256" key="1">
    <source>
        <dbReference type="ARBA" id="ARBA00004196"/>
    </source>
</evidence>
<keyword evidence="5" id="KW-0812">Transmembrane</keyword>
<keyword evidence="2" id="KW-0479">Metal-binding</keyword>
<dbReference type="GO" id="GO:0042597">
    <property type="term" value="C:periplasmic space"/>
    <property type="evidence" value="ECO:0007669"/>
    <property type="project" value="InterPro"/>
</dbReference>
<dbReference type="GO" id="GO:0030313">
    <property type="term" value="C:cell envelope"/>
    <property type="evidence" value="ECO:0007669"/>
    <property type="project" value="UniProtKB-SubCell"/>
</dbReference>
<evidence type="ECO:0000313" key="8">
    <source>
        <dbReference type="EMBL" id="CAB4903690.1"/>
    </source>
</evidence>
<dbReference type="Pfam" id="PF04234">
    <property type="entry name" value="CopC"/>
    <property type="match status" value="1"/>
</dbReference>
<evidence type="ECO:0000256" key="3">
    <source>
        <dbReference type="ARBA" id="ARBA00022729"/>
    </source>
</evidence>
<dbReference type="SUPFAM" id="SSF81296">
    <property type="entry name" value="E set domains"/>
    <property type="match status" value="1"/>
</dbReference>
<dbReference type="GO" id="GO:0006825">
    <property type="term" value="P:copper ion transport"/>
    <property type="evidence" value="ECO:0007669"/>
    <property type="project" value="InterPro"/>
</dbReference>
<dbReference type="InterPro" id="IPR014756">
    <property type="entry name" value="Ig_E-set"/>
</dbReference>
<keyword evidence="5" id="KW-1133">Transmembrane helix</keyword>
<dbReference type="AlphaFoldDB" id="A0A6J6WNB2"/>
<organism evidence="7">
    <name type="scientific">freshwater metagenome</name>
    <dbReference type="NCBI Taxonomy" id="449393"/>
    <lineage>
        <taxon>unclassified sequences</taxon>
        <taxon>metagenomes</taxon>
        <taxon>ecological metagenomes</taxon>
    </lineage>
</organism>
<dbReference type="PANTHER" id="PTHR34820:SF4">
    <property type="entry name" value="INNER MEMBRANE PROTEIN YEBZ"/>
    <property type="match status" value="1"/>
</dbReference>
<dbReference type="EMBL" id="CAFAAC010000025">
    <property type="protein sequence ID" value="CAB4784975.1"/>
    <property type="molecule type" value="Genomic_DNA"/>
</dbReference>
<dbReference type="EMBL" id="CAFBMN010000025">
    <property type="protein sequence ID" value="CAB4903690.1"/>
    <property type="molecule type" value="Genomic_DNA"/>
</dbReference>
<feature type="domain" description="CopC" evidence="6">
    <location>
        <begin position="28"/>
        <end position="123"/>
    </location>
</feature>
<feature type="transmembrane region" description="Helical" evidence="5">
    <location>
        <begin position="149"/>
        <end position="168"/>
    </location>
</feature>
<dbReference type="EMBL" id="CAFBOP010000026">
    <property type="protein sequence ID" value="CAB4986411.1"/>
    <property type="molecule type" value="Genomic_DNA"/>
</dbReference>
<evidence type="ECO:0000259" key="6">
    <source>
        <dbReference type="Pfam" id="PF04234"/>
    </source>
</evidence>
<dbReference type="InterPro" id="IPR032694">
    <property type="entry name" value="CopC/D"/>
</dbReference>
<keyword evidence="5" id="KW-0472">Membrane</keyword>
<evidence type="ECO:0000256" key="2">
    <source>
        <dbReference type="ARBA" id="ARBA00022723"/>
    </source>
</evidence>
<dbReference type="GO" id="GO:0046688">
    <property type="term" value="P:response to copper ion"/>
    <property type="evidence" value="ECO:0007669"/>
    <property type="project" value="InterPro"/>
</dbReference>
<dbReference type="Gene3D" id="2.60.40.1220">
    <property type="match status" value="1"/>
</dbReference>
<evidence type="ECO:0000313" key="7">
    <source>
        <dbReference type="EMBL" id="CAB4784975.1"/>
    </source>
</evidence>
<dbReference type="InterPro" id="IPR007348">
    <property type="entry name" value="CopC_dom"/>
</dbReference>
<keyword evidence="4" id="KW-0186">Copper</keyword>
<dbReference type="GO" id="GO:0005507">
    <property type="term" value="F:copper ion binding"/>
    <property type="evidence" value="ECO:0007669"/>
    <property type="project" value="InterPro"/>
</dbReference>
<evidence type="ECO:0000313" key="9">
    <source>
        <dbReference type="EMBL" id="CAB4986411.1"/>
    </source>
</evidence>
<evidence type="ECO:0000256" key="5">
    <source>
        <dbReference type="SAM" id="Phobius"/>
    </source>
</evidence>
<sequence length="175" mass="18996">MRNKWQWFRTIFLGALFLIVAAPAATAHGEFVSANPAPNEVVTTFPTSVELVFSEKLQEIGSNKVNVIMVLNADGKEIDSKNTMVSGDQAMVGLEPQGSPGTYTVLWRNVSDDGHATEGKYEFIFKIASPKTTSTPAVGTGSPANNRSLTFGLLGVFALIAVGIHFYFKRRKIIT</sequence>
<dbReference type="GO" id="GO:0005886">
    <property type="term" value="C:plasma membrane"/>
    <property type="evidence" value="ECO:0007669"/>
    <property type="project" value="TreeGrafter"/>
</dbReference>
<protein>
    <submittedName>
        <fullName evidence="7">Unannotated protein</fullName>
    </submittedName>
</protein>
<keyword evidence="3" id="KW-0732">Signal</keyword>
<proteinExistence type="predicted"/>